<dbReference type="Proteomes" id="UP000630864">
    <property type="component" value="Unassembled WGS sequence"/>
</dbReference>
<dbReference type="EMBL" id="BMZW01000002">
    <property type="protein sequence ID" value="GFZ58045.1"/>
    <property type="molecule type" value="Genomic_DNA"/>
</dbReference>
<comment type="caution">
    <text evidence="1">The sequence shown here is derived from an EMBL/GenBank/DDBJ whole genome shotgun (WGS) entry which is preliminary data.</text>
</comment>
<reference evidence="1" key="1">
    <citation type="submission" date="2020-09" db="EMBL/GenBank/DDBJ databases">
        <title>Pseudomonas syringae pv. eriobotryae genome sequence causing loquat canker disease.</title>
        <authorList>
            <person name="Fukuda S."/>
            <person name="Tashiro H."/>
            <person name="Nagano Y."/>
        </authorList>
    </citation>
    <scope>NUCLEOTIDE SEQUENCE</scope>
    <source>
        <strain evidence="1">AM001</strain>
    </source>
</reference>
<name>A0A9P3A9Z9_PSEA0</name>
<protein>
    <submittedName>
        <fullName evidence="1">Uncharacterized protein</fullName>
    </submittedName>
</protein>
<sequence length="72" mass="8221">MAVFILKRKPTQLHSFDDYDRQILKNQLISLRESLPRFIVDQAQAAQHMTAGGYQRRPGIKANIGSAYYQGV</sequence>
<proteinExistence type="predicted"/>
<dbReference type="AlphaFoldDB" id="A0A9P3A9Z9"/>
<gene>
    <name evidence="1" type="ORF">PSE10A_05560</name>
</gene>
<organism evidence="1 2">
    <name type="scientific">Pseudomonas amygdali pv. eriobotryae</name>
    <dbReference type="NCBI Taxonomy" id="129137"/>
    <lineage>
        <taxon>Bacteria</taxon>
        <taxon>Pseudomonadati</taxon>
        <taxon>Pseudomonadota</taxon>
        <taxon>Gammaproteobacteria</taxon>
        <taxon>Pseudomonadales</taxon>
        <taxon>Pseudomonadaceae</taxon>
        <taxon>Pseudomonas</taxon>
        <taxon>Pseudomonas amygdali</taxon>
    </lineage>
</organism>
<evidence type="ECO:0000313" key="1">
    <source>
        <dbReference type="EMBL" id="GFZ58045.1"/>
    </source>
</evidence>
<accession>A0A9P3A9Z9</accession>
<evidence type="ECO:0000313" key="2">
    <source>
        <dbReference type="Proteomes" id="UP000630864"/>
    </source>
</evidence>